<proteinExistence type="inferred from homology"/>
<dbReference type="InterPro" id="IPR006166">
    <property type="entry name" value="ERCC4_domain"/>
</dbReference>
<dbReference type="CDD" id="cd20081">
    <property type="entry name" value="XPF_nuclease_EME1"/>
    <property type="match status" value="1"/>
</dbReference>
<feature type="region of interest" description="Disordered" evidence="7">
    <location>
        <begin position="1"/>
        <end position="156"/>
    </location>
</feature>
<dbReference type="GO" id="GO:0031573">
    <property type="term" value="P:mitotic intra-S DNA damage checkpoint signaling"/>
    <property type="evidence" value="ECO:0000318"/>
    <property type="project" value="GO_Central"/>
</dbReference>
<evidence type="ECO:0000256" key="1">
    <source>
        <dbReference type="ARBA" id="ARBA00004123"/>
    </source>
</evidence>
<dbReference type="GO" id="GO:0000712">
    <property type="term" value="P:resolution of meiotic recombination intermediates"/>
    <property type="evidence" value="ECO:0000318"/>
    <property type="project" value="GO_Central"/>
</dbReference>
<evidence type="ECO:0000313" key="10">
    <source>
        <dbReference type="Proteomes" id="UP000002279"/>
    </source>
</evidence>
<feature type="compositionally biased region" description="Basic and acidic residues" evidence="7">
    <location>
        <begin position="138"/>
        <end position="156"/>
    </location>
</feature>
<dbReference type="PANTHER" id="PTHR21077">
    <property type="entry name" value="EME1 PROTEIN"/>
    <property type="match status" value="1"/>
</dbReference>
<keyword evidence="6" id="KW-0539">Nucleus</keyword>
<protein>
    <recommendedName>
        <fullName evidence="8">ERCC4 domain-containing protein</fullName>
    </recommendedName>
</protein>
<evidence type="ECO:0000256" key="7">
    <source>
        <dbReference type="SAM" id="MobiDB-lite"/>
    </source>
</evidence>
<keyword evidence="5" id="KW-0234">DNA repair</keyword>
<dbReference type="GO" id="GO:0005634">
    <property type="term" value="C:nucleus"/>
    <property type="evidence" value="ECO:0007669"/>
    <property type="project" value="UniProtKB-SubCell"/>
</dbReference>
<gene>
    <name evidence="9" type="primary">EME1</name>
</gene>
<dbReference type="InterPro" id="IPR033310">
    <property type="entry name" value="Mms4/EME1/EME2"/>
</dbReference>
<dbReference type="FunCoup" id="A0A6I8NNA4">
    <property type="interactions" value="717"/>
</dbReference>
<evidence type="ECO:0000313" key="9">
    <source>
        <dbReference type="Ensembl" id="ENSOANP00000042582.1"/>
    </source>
</evidence>
<sequence>MARRLGSRGSRKAPPASGASDSEEELPTFTFLRQPPPPREKSSGLRGDEVKKVVAVSSSDSDDPPPPFRPKAGAAGPAAPRDPAGAALSEEPVLVLGSGSEEEEVEEESIPLAERLEGRGEPGAGSACPSPPKRAKRRPDGAGRARLKRQEEAEERERRKALARALKAQRPEECLKHIAVLLDPALLQLEGGGRILSALQATECACEIEAQTIPCSMAWKRRAALGQVAEGGWTEEPGVLVVLPAEEFVSLVHGPEQGGHREGKGSLRSFVADATARIPGKTLSLAVVGVEKLCRRPGPRSRAPAQARRRPRVAREDPSGPSLSRVAVEEALVELQLEAHAPVQVRLLESWQELADYACMFTKAVAEAPYKHLRDRTGFSFYPEGTWAGGVKVERAGTGLGQVWKRQLRQFNRVSLDVASAIAAAYPSPPAPAPGLRQLRLPPGTPAAAG</sequence>
<name>A0A6I8NNA4_ORNAN</name>
<feature type="domain" description="ERCC4" evidence="8">
    <location>
        <begin position="179"/>
        <end position="430"/>
    </location>
</feature>
<evidence type="ECO:0000256" key="6">
    <source>
        <dbReference type="ARBA" id="ARBA00023242"/>
    </source>
</evidence>
<evidence type="ECO:0000259" key="8">
    <source>
        <dbReference type="SMART" id="SM00891"/>
    </source>
</evidence>
<dbReference type="InParanoid" id="A0A6I8NNA4"/>
<feature type="region of interest" description="Disordered" evidence="7">
    <location>
        <begin position="296"/>
        <end position="321"/>
    </location>
</feature>
<evidence type="ECO:0000256" key="3">
    <source>
        <dbReference type="ARBA" id="ARBA00022763"/>
    </source>
</evidence>
<feature type="compositionally biased region" description="Acidic residues" evidence="7">
    <location>
        <begin position="100"/>
        <end position="109"/>
    </location>
</feature>
<feature type="compositionally biased region" description="Basic and acidic residues" evidence="7">
    <location>
        <begin position="38"/>
        <end position="52"/>
    </location>
</feature>
<dbReference type="Pfam" id="PF21292">
    <property type="entry name" value="EME1-MUS81_C"/>
    <property type="match status" value="1"/>
</dbReference>
<dbReference type="Gene3D" id="1.10.150.670">
    <property type="entry name" value="Crossover junction endonuclease EME1, DNA-binding domain"/>
    <property type="match status" value="1"/>
</dbReference>
<dbReference type="Proteomes" id="UP000002279">
    <property type="component" value="Chromosome 15"/>
</dbReference>
<keyword evidence="3" id="KW-0227">DNA damage</keyword>
<evidence type="ECO:0000256" key="5">
    <source>
        <dbReference type="ARBA" id="ARBA00023204"/>
    </source>
</evidence>
<dbReference type="OMA" id="NCIIWER"/>
<reference evidence="9" key="2">
    <citation type="submission" date="2025-08" db="UniProtKB">
        <authorList>
            <consortium name="Ensembl"/>
        </authorList>
    </citation>
    <scope>IDENTIFICATION</scope>
    <source>
        <strain evidence="9">Glennie</strain>
    </source>
</reference>
<accession>A0A6I8NNA4</accession>
<dbReference type="SMART" id="SM00891">
    <property type="entry name" value="ERCC4"/>
    <property type="match status" value="1"/>
</dbReference>
<dbReference type="FunFam" id="3.40.1620.30:FF:000001">
    <property type="entry name" value="Essential meiotic structure-specific endonuclease 1"/>
    <property type="match status" value="1"/>
</dbReference>
<dbReference type="InterPro" id="IPR043087">
    <property type="entry name" value="Eme1_nucdom_sub2"/>
</dbReference>
<dbReference type="InterPro" id="IPR042530">
    <property type="entry name" value="EME1/EME2_C"/>
</dbReference>
<comment type="similarity">
    <text evidence="2">Belongs to the EME1/MMS4 family.</text>
</comment>
<keyword evidence="10" id="KW-1185">Reference proteome</keyword>
<dbReference type="PANTHER" id="PTHR21077:SF7">
    <property type="entry name" value="CROSSOVER JUNCTION ENDONUCLEASE EME1"/>
    <property type="match status" value="1"/>
</dbReference>
<dbReference type="InterPro" id="IPR047522">
    <property type="entry name" value="XPF_nuclease_EME1_vertebrates"/>
</dbReference>
<feature type="compositionally biased region" description="Basic residues" evidence="7">
    <location>
        <begin position="1"/>
        <end position="11"/>
    </location>
</feature>
<dbReference type="Bgee" id="ENSOANG00000043509">
    <property type="expression patterns" value="Expressed in testis and 7 other cell types or tissues"/>
</dbReference>
<dbReference type="Gene3D" id="3.40.1620.30">
    <property type="entry name" value="ERCC4, Mus81-Eme1 complex, nuclease domain, subdomain 1"/>
    <property type="match status" value="1"/>
</dbReference>
<dbReference type="GO" id="GO:0031297">
    <property type="term" value="P:replication fork processing"/>
    <property type="evidence" value="ECO:0000318"/>
    <property type="project" value="GO_Central"/>
</dbReference>
<dbReference type="AlphaFoldDB" id="A0A6I8NNA4"/>
<comment type="subcellular location">
    <subcellularLocation>
        <location evidence="1">Nucleus</location>
    </subcellularLocation>
</comment>
<dbReference type="GO" id="GO:0004518">
    <property type="term" value="F:nuclease activity"/>
    <property type="evidence" value="ECO:0007669"/>
    <property type="project" value="InterPro"/>
</dbReference>
<organism evidence="9 10">
    <name type="scientific">Ornithorhynchus anatinus</name>
    <name type="common">Duckbill platypus</name>
    <dbReference type="NCBI Taxonomy" id="9258"/>
    <lineage>
        <taxon>Eukaryota</taxon>
        <taxon>Metazoa</taxon>
        <taxon>Chordata</taxon>
        <taxon>Craniata</taxon>
        <taxon>Vertebrata</taxon>
        <taxon>Euteleostomi</taxon>
        <taxon>Mammalia</taxon>
        <taxon>Monotremata</taxon>
        <taxon>Ornithorhynchidae</taxon>
        <taxon>Ornithorhynchus</taxon>
    </lineage>
</organism>
<dbReference type="GeneTree" id="ENSGT00530000063937"/>
<evidence type="ECO:0000256" key="4">
    <source>
        <dbReference type="ARBA" id="ARBA00023172"/>
    </source>
</evidence>
<dbReference type="InterPro" id="IPR043086">
    <property type="entry name" value="EME1_nucdom_sub1"/>
</dbReference>
<dbReference type="Gene3D" id="4.10.800.30">
    <property type="entry name" value="ERCC4, Mus81-Eme1 complex, nuclease domain, subdomain 2"/>
    <property type="match status" value="1"/>
</dbReference>
<evidence type="ECO:0000256" key="2">
    <source>
        <dbReference type="ARBA" id="ARBA00005313"/>
    </source>
</evidence>
<reference evidence="9 10" key="1">
    <citation type="journal article" date="2008" name="Nature">
        <title>Genome analysis of the platypus reveals unique signatures of evolution.</title>
        <authorList>
            <person name="Warren W.C."/>
            <person name="Hillier L.W."/>
            <person name="Marshall Graves J.A."/>
            <person name="Birney E."/>
            <person name="Ponting C.P."/>
            <person name="Grutzner F."/>
            <person name="Belov K."/>
            <person name="Miller W."/>
            <person name="Clarke L."/>
            <person name="Chinwalla A.T."/>
            <person name="Yang S.P."/>
            <person name="Heger A."/>
            <person name="Locke D.P."/>
            <person name="Miethke P."/>
            <person name="Waters P.D."/>
            <person name="Veyrunes F."/>
            <person name="Fulton L."/>
            <person name="Fulton B."/>
            <person name="Graves T."/>
            <person name="Wallis J."/>
            <person name="Puente X.S."/>
            <person name="Lopez-Otin C."/>
            <person name="Ordonez G.R."/>
            <person name="Eichler E.E."/>
            <person name="Chen L."/>
            <person name="Cheng Z."/>
            <person name="Deakin J.E."/>
            <person name="Alsop A."/>
            <person name="Thompson K."/>
            <person name="Kirby P."/>
            <person name="Papenfuss A.T."/>
            <person name="Wakefield M.J."/>
            <person name="Olender T."/>
            <person name="Lancet D."/>
            <person name="Huttley G.A."/>
            <person name="Smit A.F."/>
            <person name="Pask A."/>
            <person name="Temple-Smith P."/>
            <person name="Batzer M.A."/>
            <person name="Walker J.A."/>
            <person name="Konkel M.K."/>
            <person name="Harris R.S."/>
            <person name="Whittington C.M."/>
            <person name="Wong E.S."/>
            <person name="Gemmell N.J."/>
            <person name="Buschiazzo E."/>
            <person name="Vargas Jentzsch I.M."/>
            <person name="Merkel A."/>
            <person name="Schmitz J."/>
            <person name="Zemann A."/>
            <person name="Churakov G."/>
            <person name="Kriegs J.O."/>
            <person name="Brosius J."/>
            <person name="Murchison E.P."/>
            <person name="Sachidanandam R."/>
            <person name="Smith C."/>
            <person name="Hannon G.J."/>
            <person name="Tsend-Ayush E."/>
            <person name="McMillan D."/>
            <person name="Attenborough R."/>
            <person name="Rens W."/>
            <person name="Ferguson-Smith M."/>
            <person name="Lefevre C.M."/>
            <person name="Sharp J.A."/>
            <person name="Nicholas K.R."/>
            <person name="Ray D.A."/>
            <person name="Kube M."/>
            <person name="Reinhardt R."/>
            <person name="Pringle T.H."/>
            <person name="Taylor J."/>
            <person name="Jones R.C."/>
            <person name="Nixon B."/>
            <person name="Dacheux J.L."/>
            <person name="Niwa H."/>
            <person name="Sekita Y."/>
            <person name="Huang X."/>
            <person name="Stark A."/>
            <person name="Kheradpour P."/>
            <person name="Kellis M."/>
            <person name="Flicek P."/>
            <person name="Chen Y."/>
            <person name="Webber C."/>
            <person name="Hardison R."/>
            <person name="Nelson J."/>
            <person name="Hallsworth-Pepin K."/>
            <person name="Delehaunty K."/>
            <person name="Markovic C."/>
            <person name="Minx P."/>
            <person name="Feng Y."/>
            <person name="Kremitzki C."/>
            <person name="Mitreva M."/>
            <person name="Glasscock J."/>
            <person name="Wylie T."/>
            <person name="Wohldmann P."/>
            <person name="Thiru P."/>
            <person name="Nhan M.N."/>
            <person name="Pohl C.S."/>
            <person name="Smith S.M."/>
            <person name="Hou S."/>
            <person name="Nefedov M."/>
            <person name="de Jong P.J."/>
            <person name="Renfree M.B."/>
            <person name="Mardis E.R."/>
            <person name="Wilson R.K."/>
        </authorList>
    </citation>
    <scope>NUCLEOTIDE SEQUENCE [LARGE SCALE GENOMIC DNA]</scope>
    <source>
        <strain evidence="9 10">Glennie</strain>
    </source>
</reference>
<reference evidence="9" key="3">
    <citation type="submission" date="2025-09" db="UniProtKB">
        <authorList>
            <consortium name="Ensembl"/>
        </authorList>
    </citation>
    <scope>IDENTIFICATION</scope>
    <source>
        <strain evidence="9">Glennie</strain>
    </source>
</reference>
<feature type="compositionally biased region" description="Low complexity" evidence="7">
    <location>
        <begin position="70"/>
        <end position="99"/>
    </location>
</feature>
<keyword evidence="4" id="KW-0233">DNA recombination</keyword>
<dbReference type="GO" id="GO:0048476">
    <property type="term" value="C:Holliday junction resolvase complex"/>
    <property type="evidence" value="ECO:0000318"/>
    <property type="project" value="GO_Central"/>
</dbReference>
<dbReference type="GO" id="GO:0003677">
    <property type="term" value="F:DNA binding"/>
    <property type="evidence" value="ECO:0007669"/>
    <property type="project" value="InterPro"/>
</dbReference>
<dbReference type="Ensembl" id="ENSOANT00000051213.1">
    <property type="protein sequence ID" value="ENSOANP00000042582.1"/>
    <property type="gene ID" value="ENSOANG00000043509.1"/>
</dbReference>
<dbReference type="GO" id="GO:0006302">
    <property type="term" value="P:double-strand break repair"/>
    <property type="evidence" value="ECO:0000318"/>
    <property type="project" value="GO_Central"/>
</dbReference>